<gene>
    <name evidence="2" type="ORF">LCGC14_0531420</name>
</gene>
<reference evidence="2" key="1">
    <citation type="journal article" date="2015" name="Nature">
        <title>Complex archaea that bridge the gap between prokaryotes and eukaryotes.</title>
        <authorList>
            <person name="Spang A."/>
            <person name="Saw J.H."/>
            <person name="Jorgensen S.L."/>
            <person name="Zaremba-Niedzwiedzka K."/>
            <person name="Martijn J."/>
            <person name="Lind A.E."/>
            <person name="van Eijk R."/>
            <person name="Schleper C."/>
            <person name="Guy L."/>
            <person name="Ettema T.J."/>
        </authorList>
    </citation>
    <scope>NUCLEOTIDE SEQUENCE</scope>
</reference>
<accession>A0A0F9UGY0</accession>
<feature type="compositionally biased region" description="Basic and acidic residues" evidence="1">
    <location>
        <begin position="48"/>
        <end position="69"/>
    </location>
</feature>
<name>A0A0F9UGY0_9ZZZZ</name>
<sequence>MPTGSKKVRAKADAFKETQAKLFKKKERQVKIQFLKKARKRKNAIFEGPHKNSGVDKRKQINKERRSIG</sequence>
<dbReference type="EMBL" id="LAZR01000694">
    <property type="protein sequence ID" value="KKN60496.1"/>
    <property type="molecule type" value="Genomic_DNA"/>
</dbReference>
<protein>
    <submittedName>
        <fullName evidence="2">Uncharacterized protein</fullName>
    </submittedName>
</protein>
<feature type="region of interest" description="Disordered" evidence="1">
    <location>
        <begin position="43"/>
        <end position="69"/>
    </location>
</feature>
<organism evidence="2">
    <name type="scientific">marine sediment metagenome</name>
    <dbReference type="NCBI Taxonomy" id="412755"/>
    <lineage>
        <taxon>unclassified sequences</taxon>
        <taxon>metagenomes</taxon>
        <taxon>ecological metagenomes</taxon>
    </lineage>
</organism>
<proteinExistence type="predicted"/>
<comment type="caution">
    <text evidence="2">The sequence shown here is derived from an EMBL/GenBank/DDBJ whole genome shotgun (WGS) entry which is preliminary data.</text>
</comment>
<evidence type="ECO:0000313" key="2">
    <source>
        <dbReference type="EMBL" id="KKN60496.1"/>
    </source>
</evidence>
<dbReference type="AlphaFoldDB" id="A0A0F9UGY0"/>
<evidence type="ECO:0000256" key="1">
    <source>
        <dbReference type="SAM" id="MobiDB-lite"/>
    </source>
</evidence>